<evidence type="ECO:0000256" key="5">
    <source>
        <dbReference type="ARBA" id="ARBA00023128"/>
    </source>
</evidence>
<evidence type="ECO:0000256" key="6">
    <source>
        <dbReference type="ARBA" id="ARBA00023134"/>
    </source>
</evidence>
<dbReference type="GO" id="GO:0004017">
    <property type="term" value="F:AMP kinase activity"/>
    <property type="evidence" value="ECO:0007669"/>
    <property type="project" value="InterPro"/>
</dbReference>
<comment type="function">
    <text evidence="7">Involved in maintaining the homeostasis of cellular nucleotides by catalyzing the interconversion of nucleoside phosphates. Has GTP:AMP phosphotransferase and ITP:AMP phosphotransferase activities.</text>
</comment>
<dbReference type="HAMAP" id="MF_00235">
    <property type="entry name" value="Adenylate_kinase_Adk"/>
    <property type="match status" value="1"/>
</dbReference>
<comment type="domain">
    <text evidence="7">Consists of three domains, a large central CORE domain and two small peripheral domains, NMPbind and LID, which undergo movements during catalysis. The LID domain closes over the site of phosphoryl transfer upon GTP binding. Assembling and dissambling the active center during each catalytic cycle provides an effective means to prevent GTP hydrolysis.</text>
</comment>
<feature type="binding site" evidence="7">
    <location>
        <position position="35"/>
    </location>
    <ligand>
        <name>AMP</name>
        <dbReference type="ChEBI" id="CHEBI:456215"/>
    </ligand>
</feature>
<dbReference type="PANTHER" id="PTHR23359">
    <property type="entry name" value="NUCLEOTIDE KINASE"/>
    <property type="match status" value="1"/>
</dbReference>
<evidence type="ECO:0000256" key="2">
    <source>
        <dbReference type="ARBA" id="ARBA00022679"/>
    </source>
</evidence>
<feature type="binding site" evidence="7">
    <location>
        <begin position="61"/>
        <end position="63"/>
    </location>
    <ligand>
        <name>AMP</name>
        <dbReference type="ChEBI" id="CHEBI:456215"/>
    </ligand>
</feature>
<evidence type="ECO:0000256" key="1">
    <source>
        <dbReference type="ARBA" id="ARBA00004305"/>
    </source>
</evidence>
<name>A0A9N9RS45_9DIPT</name>
<feature type="binding site" evidence="7">
    <location>
        <position position="40"/>
    </location>
    <ligand>
        <name>AMP</name>
        <dbReference type="ChEBI" id="CHEBI:456215"/>
    </ligand>
</feature>
<dbReference type="SUPFAM" id="SSF57774">
    <property type="entry name" value="Microbial and mitochondrial ADK, insert 'zinc finger' domain"/>
    <property type="match status" value="1"/>
</dbReference>
<keyword evidence="2 7" id="KW-0808">Transferase</keyword>
<dbReference type="InterPro" id="IPR027417">
    <property type="entry name" value="P-loop_NTPase"/>
</dbReference>
<feature type="binding site" evidence="7">
    <location>
        <begin position="87"/>
        <end position="90"/>
    </location>
    <ligand>
        <name>AMP</name>
        <dbReference type="ChEBI" id="CHEBI:456215"/>
    </ligand>
</feature>
<keyword evidence="4 7" id="KW-0418">Kinase</keyword>
<evidence type="ECO:0000256" key="7">
    <source>
        <dbReference type="HAMAP-Rule" id="MF_03169"/>
    </source>
</evidence>
<reference evidence="9" key="1">
    <citation type="submission" date="2022-01" db="EMBL/GenBank/DDBJ databases">
        <authorList>
            <person name="King R."/>
        </authorList>
    </citation>
    <scope>NUCLEOTIDE SEQUENCE</scope>
</reference>
<dbReference type="Proteomes" id="UP001153620">
    <property type="component" value="Chromosome 2"/>
</dbReference>
<sequence length="218" mass="25055">MSKLFRALIMGPPGSGKGTISGRITKFFDTTHLSTGDVLRNNIEKLTPLGIEAETYIRKGSLVPDDSMVKCILEEIKDIKGSFLLDGFPRTKTQAEKLWEVQKIDSVINLVVPYELIVERVKLRYVHMPSGRVYNLDYNPPKEPMKDDVTGELLIKRQDDDPDILTKRLKVYDNETIPVLEFYKTKGILNEFKGNTSNEIWAKLKPWLEEHMDLKEEE</sequence>
<dbReference type="PROSITE" id="PS00113">
    <property type="entry name" value="ADENYLATE_KINASE"/>
    <property type="match status" value="1"/>
</dbReference>
<feature type="binding site" evidence="7">
    <location>
        <position position="168"/>
    </location>
    <ligand>
        <name>AMP</name>
        <dbReference type="ChEBI" id="CHEBI:456215"/>
    </ligand>
</feature>
<dbReference type="PRINTS" id="PR00094">
    <property type="entry name" value="ADENYLTKNASE"/>
</dbReference>
<feature type="binding site" evidence="7">
    <location>
        <position position="197"/>
    </location>
    <ligand>
        <name>GTP</name>
        <dbReference type="ChEBI" id="CHEBI:37565"/>
    </ligand>
</feature>
<keyword evidence="6 7" id="KW-0342">GTP-binding</keyword>
<dbReference type="Gene3D" id="3.40.50.300">
    <property type="entry name" value="P-loop containing nucleotide triphosphate hydrolases"/>
    <property type="match status" value="1"/>
</dbReference>
<evidence type="ECO:0000256" key="3">
    <source>
        <dbReference type="ARBA" id="ARBA00022741"/>
    </source>
</evidence>
<feature type="region of interest" description="NMPbind" evidence="7">
    <location>
        <begin position="34"/>
        <end position="63"/>
    </location>
</feature>
<dbReference type="HAMAP" id="MF_03169">
    <property type="entry name" value="Adenylate_kinase_AK3"/>
    <property type="match status" value="1"/>
</dbReference>
<feature type="binding site" evidence="7">
    <location>
        <position position="157"/>
    </location>
    <ligand>
        <name>AMP</name>
        <dbReference type="ChEBI" id="CHEBI:456215"/>
    </ligand>
</feature>
<evidence type="ECO:0000313" key="9">
    <source>
        <dbReference type="EMBL" id="CAG9802189.1"/>
    </source>
</evidence>
<dbReference type="OrthoDB" id="439792at2759"/>
<gene>
    <name evidence="7" type="primary">Adk3</name>
    <name evidence="9" type="ORF">CHIRRI_LOCUS5104</name>
</gene>
<feature type="domain" description="Adenylate kinase active site lid" evidence="8">
    <location>
        <begin position="124"/>
        <end position="159"/>
    </location>
</feature>
<reference evidence="9" key="2">
    <citation type="submission" date="2022-10" db="EMBL/GenBank/DDBJ databases">
        <authorList>
            <consortium name="ENA_rothamsted_submissions"/>
            <consortium name="culmorum"/>
            <person name="King R."/>
        </authorList>
    </citation>
    <scope>NUCLEOTIDE SEQUENCE</scope>
</reference>
<dbReference type="GO" id="GO:0046033">
    <property type="term" value="P:AMP metabolic process"/>
    <property type="evidence" value="ECO:0007669"/>
    <property type="project" value="UniProtKB-UniRule"/>
</dbReference>
<feature type="binding site" evidence="7">
    <location>
        <begin position="133"/>
        <end position="134"/>
    </location>
    <ligand>
        <name>GTP</name>
        <dbReference type="ChEBI" id="CHEBI:37565"/>
    </ligand>
</feature>
<dbReference type="InterPro" id="IPR028586">
    <property type="entry name" value="AK3/Ak4_mitochondrial"/>
</dbReference>
<dbReference type="InterPro" id="IPR000850">
    <property type="entry name" value="Adenylat/UMP-CMP_kin"/>
</dbReference>
<dbReference type="InterPro" id="IPR006259">
    <property type="entry name" value="Adenyl_kin_sub"/>
</dbReference>
<keyword evidence="3 7" id="KW-0547">Nucleotide-binding</keyword>
<accession>A0A9N9RS45</accession>
<organism evidence="9 10">
    <name type="scientific">Chironomus riparius</name>
    <dbReference type="NCBI Taxonomy" id="315576"/>
    <lineage>
        <taxon>Eukaryota</taxon>
        <taxon>Metazoa</taxon>
        <taxon>Ecdysozoa</taxon>
        <taxon>Arthropoda</taxon>
        <taxon>Hexapoda</taxon>
        <taxon>Insecta</taxon>
        <taxon>Pterygota</taxon>
        <taxon>Neoptera</taxon>
        <taxon>Endopterygota</taxon>
        <taxon>Diptera</taxon>
        <taxon>Nematocera</taxon>
        <taxon>Chironomoidea</taxon>
        <taxon>Chironomidae</taxon>
        <taxon>Chironominae</taxon>
        <taxon>Chironomus</taxon>
    </lineage>
</organism>
<evidence type="ECO:0000259" key="8">
    <source>
        <dbReference type="Pfam" id="PF05191"/>
    </source>
</evidence>
<dbReference type="InterPro" id="IPR007862">
    <property type="entry name" value="Adenylate_kinase_lid-dom"/>
</dbReference>
<dbReference type="GO" id="GO:0046899">
    <property type="term" value="F:nucleoside triphosphate adenylate kinase activity"/>
    <property type="evidence" value="ECO:0007669"/>
    <property type="project" value="UniProtKB-UniRule"/>
</dbReference>
<dbReference type="InterPro" id="IPR036193">
    <property type="entry name" value="ADK_active_lid_dom_sf"/>
</dbReference>
<dbReference type="InterPro" id="IPR033690">
    <property type="entry name" value="Adenylat_kinase_CS"/>
</dbReference>
<dbReference type="GO" id="GO:0006172">
    <property type="term" value="P:ADP biosynthetic process"/>
    <property type="evidence" value="ECO:0007669"/>
    <property type="project" value="UniProtKB-UniRule"/>
</dbReference>
<protein>
    <recommendedName>
        <fullName evidence="7">GTP:AMP phosphotransferase, mitochondrial</fullName>
        <ecNumber evidence="7">2.7.4.10</ecNumber>
    </recommendedName>
    <alternativeName>
        <fullName evidence="7">Adenylate kinase 3</fullName>
        <shortName evidence="7">AK 3</shortName>
    </alternativeName>
</protein>
<dbReference type="SUPFAM" id="SSF52540">
    <property type="entry name" value="P-loop containing nucleoside triphosphate hydrolases"/>
    <property type="match status" value="1"/>
</dbReference>
<dbReference type="FunFam" id="3.40.50.300:FF:000106">
    <property type="entry name" value="Adenylate kinase mitochondrial"/>
    <property type="match status" value="1"/>
</dbReference>
<dbReference type="GO" id="GO:0046039">
    <property type="term" value="P:GTP metabolic process"/>
    <property type="evidence" value="ECO:0007669"/>
    <property type="project" value="UniProtKB-UniRule"/>
</dbReference>
<dbReference type="Pfam" id="PF00406">
    <property type="entry name" value="ADK"/>
    <property type="match status" value="1"/>
</dbReference>
<dbReference type="NCBIfam" id="TIGR01351">
    <property type="entry name" value="adk"/>
    <property type="match status" value="1"/>
</dbReference>
<evidence type="ECO:0000313" key="10">
    <source>
        <dbReference type="Proteomes" id="UP001153620"/>
    </source>
</evidence>
<keyword evidence="5 7" id="KW-0496">Mitochondrion</keyword>
<feature type="binding site" evidence="7">
    <location>
        <position position="124"/>
    </location>
    <ligand>
        <name>GTP</name>
        <dbReference type="ChEBI" id="CHEBI:37565"/>
    </ligand>
</feature>
<keyword evidence="10" id="KW-1185">Reference proteome</keyword>
<dbReference type="GO" id="GO:0005525">
    <property type="term" value="F:GTP binding"/>
    <property type="evidence" value="ECO:0007669"/>
    <property type="project" value="UniProtKB-KW"/>
</dbReference>
<dbReference type="GO" id="GO:0005524">
    <property type="term" value="F:ATP binding"/>
    <property type="evidence" value="ECO:0007669"/>
    <property type="project" value="InterPro"/>
</dbReference>
<comment type="catalytic activity">
    <reaction evidence="7">
        <text>a ribonucleoside 5'-triphosphate + AMP = a ribonucleoside 5'-diphosphate + ADP</text>
        <dbReference type="Rhea" id="RHEA:13749"/>
        <dbReference type="ChEBI" id="CHEBI:57930"/>
        <dbReference type="ChEBI" id="CHEBI:61557"/>
        <dbReference type="ChEBI" id="CHEBI:456215"/>
        <dbReference type="ChEBI" id="CHEBI:456216"/>
        <dbReference type="EC" id="2.7.4.10"/>
    </reaction>
</comment>
<evidence type="ECO:0000256" key="4">
    <source>
        <dbReference type="ARBA" id="ARBA00022777"/>
    </source>
</evidence>
<dbReference type="CDD" id="cd01428">
    <property type="entry name" value="ADK"/>
    <property type="match status" value="1"/>
</dbReference>
<dbReference type="AlphaFoldDB" id="A0A9N9RS45"/>
<feature type="binding site" evidence="7">
    <location>
        <begin position="14"/>
        <end position="19"/>
    </location>
    <ligand>
        <name>GTP</name>
        <dbReference type="ChEBI" id="CHEBI:37565"/>
    </ligand>
</feature>
<feature type="binding site" evidence="7">
    <location>
        <position position="94"/>
    </location>
    <ligand>
        <name>AMP</name>
        <dbReference type="ChEBI" id="CHEBI:456215"/>
    </ligand>
</feature>
<dbReference type="EC" id="2.7.4.10" evidence="7"/>
<dbReference type="GO" id="GO:0005759">
    <property type="term" value="C:mitochondrial matrix"/>
    <property type="evidence" value="ECO:0007669"/>
    <property type="project" value="UniProtKB-SubCell"/>
</dbReference>
<dbReference type="EMBL" id="OU895878">
    <property type="protein sequence ID" value="CAG9802189.1"/>
    <property type="molecule type" value="Genomic_DNA"/>
</dbReference>
<dbReference type="GO" id="GO:0046041">
    <property type="term" value="P:ITP metabolic process"/>
    <property type="evidence" value="ECO:0007669"/>
    <property type="project" value="UniProtKB-UniRule"/>
</dbReference>
<comment type="similarity">
    <text evidence="7">Belongs to the adenylate kinase family. AK3 subfamily.</text>
</comment>
<comment type="subcellular location">
    <subcellularLocation>
        <location evidence="1 7">Mitochondrion matrix</location>
    </subcellularLocation>
</comment>
<comment type="subunit">
    <text evidence="7">Monomer.</text>
</comment>
<dbReference type="Pfam" id="PF05191">
    <property type="entry name" value="ADK_lid"/>
    <property type="match status" value="1"/>
</dbReference>
<feature type="region of interest" description="LID" evidence="7">
    <location>
        <begin position="123"/>
        <end position="160"/>
    </location>
</feature>
<proteinExistence type="inferred from homology"/>